<gene>
    <name evidence="1" type="ORF">T02_13390</name>
</gene>
<evidence type="ECO:0000313" key="2">
    <source>
        <dbReference type="Proteomes" id="UP000054721"/>
    </source>
</evidence>
<dbReference type="AlphaFoldDB" id="A0A0V1KH86"/>
<proteinExistence type="predicted"/>
<keyword evidence="2" id="KW-1185">Reference proteome</keyword>
<sequence>MSEEPVGMQNALRKTLNCLQSDISKSTKTAKLY</sequence>
<reference evidence="1 2" key="1">
    <citation type="submission" date="2015-05" db="EMBL/GenBank/DDBJ databases">
        <title>Evolution of Trichinella species and genotypes.</title>
        <authorList>
            <person name="Korhonen P.K."/>
            <person name="Edoardo P."/>
            <person name="Giuseppe L.R."/>
            <person name="Gasser R.B."/>
        </authorList>
    </citation>
    <scope>NUCLEOTIDE SEQUENCE [LARGE SCALE GENOMIC DNA]</scope>
    <source>
        <strain evidence="1">ISS10</strain>
    </source>
</reference>
<accession>A0A0V1KH86</accession>
<name>A0A0V1KH86_9BILA</name>
<evidence type="ECO:0000313" key="1">
    <source>
        <dbReference type="EMBL" id="KRZ46536.1"/>
    </source>
</evidence>
<dbReference type="Proteomes" id="UP000054721">
    <property type="component" value="Unassembled WGS sequence"/>
</dbReference>
<dbReference type="EMBL" id="JYDW01002976">
    <property type="protein sequence ID" value="KRZ46536.1"/>
    <property type="molecule type" value="Genomic_DNA"/>
</dbReference>
<comment type="caution">
    <text evidence="1">The sequence shown here is derived from an EMBL/GenBank/DDBJ whole genome shotgun (WGS) entry which is preliminary data.</text>
</comment>
<organism evidence="1 2">
    <name type="scientific">Trichinella nativa</name>
    <dbReference type="NCBI Taxonomy" id="6335"/>
    <lineage>
        <taxon>Eukaryota</taxon>
        <taxon>Metazoa</taxon>
        <taxon>Ecdysozoa</taxon>
        <taxon>Nematoda</taxon>
        <taxon>Enoplea</taxon>
        <taxon>Dorylaimia</taxon>
        <taxon>Trichinellida</taxon>
        <taxon>Trichinellidae</taxon>
        <taxon>Trichinella</taxon>
    </lineage>
</organism>
<protein>
    <submittedName>
        <fullName evidence="1">Uncharacterized protein</fullName>
    </submittedName>
</protein>